<name>A0AAV9G574_9PEZI</name>
<dbReference type="Pfam" id="PF00067">
    <property type="entry name" value="p450"/>
    <property type="match status" value="1"/>
</dbReference>
<organism evidence="6 7">
    <name type="scientific">Podospora aff. communis PSN243</name>
    <dbReference type="NCBI Taxonomy" id="3040156"/>
    <lineage>
        <taxon>Eukaryota</taxon>
        <taxon>Fungi</taxon>
        <taxon>Dikarya</taxon>
        <taxon>Ascomycota</taxon>
        <taxon>Pezizomycotina</taxon>
        <taxon>Sordariomycetes</taxon>
        <taxon>Sordariomycetidae</taxon>
        <taxon>Sordariales</taxon>
        <taxon>Podosporaceae</taxon>
        <taxon>Podospora</taxon>
    </lineage>
</organism>
<dbReference type="SUPFAM" id="SSF48264">
    <property type="entry name" value="Cytochrome P450"/>
    <property type="match status" value="1"/>
</dbReference>
<dbReference type="AlphaFoldDB" id="A0AAV9G574"/>
<evidence type="ECO:0000313" key="6">
    <source>
        <dbReference type="EMBL" id="KAK4442588.1"/>
    </source>
</evidence>
<feature type="binding site" description="axial binding residue" evidence="5">
    <location>
        <position position="502"/>
    </location>
    <ligand>
        <name>heme</name>
        <dbReference type="ChEBI" id="CHEBI:30413"/>
    </ligand>
    <ligandPart>
        <name>Fe</name>
        <dbReference type="ChEBI" id="CHEBI:18248"/>
    </ligandPart>
</feature>
<comment type="similarity">
    <text evidence="1">Belongs to the cytochrome P450 family.</text>
</comment>
<dbReference type="GO" id="GO:0005506">
    <property type="term" value="F:iron ion binding"/>
    <property type="evidence" value="ECO:0007669"/>
    <property type="project" value="InterPro"/>
</dbReference>
<dbReference type="PANTHER" id="PTHR24305">
    <property type="entry name" value="CYTOCHROME P450"/>
    <property type="match status" value="1"/>
</dbReference>
<dbReference type="InterPro" id="IPR050121">
    <property type="entry name" value="Cytochrome_P450_monoxygenase"/>
</dbReference>
<evidence type="ECO:0000256" key="5">
    <source>
        <dbReference type="PIRSR" id="PIRSR602401-1"/>
    </source>
</evidence>
<reference evidence="6" key="1">
    <citation type="journal article" date="2023" name="Mol. Phylogenet. Evol.">
        <title>Genome-scale phylogeny and comparative genomics of the fungal order Sordariales.</title>
        <authorList>
            <person name="Hensen N."/>
            <person name="Bonometti L."/>
            <person name="Westerberg I."/>
            <person name="Brannstrom I.O."/>
            <person name="Guillou S."/>
            <person name="Cros-Aarteil S."/>
            <person name="Calhoun S."/>
            <person name="Haridas S."/>
            <person name="Kuo A."/>
            <person name="Mondo S."/>
            <person name="Pangilinan J."/>
            <person name="Riley R."/>
            <person name="LaButti K."/>
            <person name="Andreopoulos B."/>
            <person name="Lipzen A."/>
            <person name="Chen C."/>
            <person name="Yan M."/>
            <person name="Daum C."/>
            <person name="Ng V."/>
            <person name="Clum A."/>
            <person name="Steindorff A."/>
            <person name="Ohm R.A."/>
            <person name="Martin F."/>
            <person name="Silar P."/>
            <person name="Natvig D.O."/>
            <person name="Lalanne C."/>
            <person name="Gautier V."/>
            <person name="Ament-Velasquez S.L."/>
            <person name="Kruys A."/>
            <person name="Hutchinson M.I."/>
            <person name="Powell A.J."/>
            <person name="Barry K."/>
            <person name="Miller A.N."/>
            <person name="Grigoriev I.V."/>
            <person name="Debuchy R."/>
            <person name="Gladieux P."/>
            <person name="Hiltunen Thoren M."/>
            <person name="Johannesson H."/>
        </authorList>
    </citation>
    <scope>NUCLEOTIDE SEQUENCE</scope>
    <source>
        <strain evidence="6">PSN243</strain>
    </source>
</reference>
<evidence type="ECO:0000256" key="2">
    <source>
        <dbReference type="ARBA" id="ARBA00022617"/>
    </source>
</evidence>
<keyword evidence="4 5" id="KW-0408">Iron</keyword>
<comment type="caution">
    <text evidence="6">The sequence shown here is derived from an EMBL/GenBank/DDBJ whole genome shotgun (WGS) entry which is preliminary data.</text>
</comment>
<evidence type="ECO:0000256" key="1">
    <source>
        <dbReference type="ARBA" id="ARBA00010617"/>
    </source>
</evidence>
<dbReference type="InterPro" id="IPR036396">
    <property type="entry name" value="Cyt_P450_sf"/>
</dbReference>
<dbReference type="Gene3D" id="1.10.630.10">
    <property type="entry name" value="Cytochrome P450"/>
    <property type="match status" value="1"/>
</dbReference>
<dbReference type="GO" id="GO:0004497">
    <property type="term" value="F:monooxygenase activity"/>
    <property type="evidence" value="ECO:0007669"/>
    <property type="project" value="InterPro"/>
</dbReference>
<keyword evidence="2 5" id="KW-0349">Heme</keyword>
<dbReference type="GO" id="GO:0020037">
    <property type="term" value="F:heme binding"/>
    <property type="evidence" value="ECO:0007669"/>
    <property type="project" value="InterPro"/>
</dbReference>
<dbReference type="GO" id="GO:0016705">
    <property type="term" value="F:oxidoreductase activity, acting on paired donors, with incorporation or reduction of molecular oxygen"/>
    <property type="evidence" value="ECO:0007669"/>
    <property type="project" value="InterPro"/>
</dbReference>
<gene>
    <name evidence="6" type="ORF">QBC34DRAFT_312800</name>
</gene>
<proteinExistence type="inferred from homology"/>
<dbReference type="InterPro" id="IPR001128">
    <property type="entry name" value="Cyt_P450"/>
</dbReference>
<sequence length="563" mass="63786">MDFQVSALLSLVEALLLAGGAHQGKFGLQLDNLPLVDILRFFVICFFVHYGVFKFYRIVIYPHFVSPMRHLPGPKDNHPFLGQFLKLLFHPSPVGLHLKWHHTWPDAPFIRYLGLGNQETLLINTLEAHKEVLQTHCYSFVKPEVLYRFVGEISGRGLLFIEGEQHKRLRRAMSVLFTPAALKKIAPIFQHSAEDLAVYFHKNLDSRGQIIIDSVDMFSKVSLDIAGKTVMGLNLNNLGDEDPEKSFRANYRRLLQPPLLSAIISFINTAVPVRKFIPLEANLGFIRATKNLWRITREAVDQRIVDYDSALERGKPFQSPGLEGIGMDLLTMMVEERNKEKLQDLLTEHELVEQVLTFLAGGHETAATTLSWSAYLLASRPHMQDKLRAEVMELMSKYHDGGRPGAAEVDKLQYLDNFIKECLRRFPPIVNTFREAAHDVTVCNTFIPKGTLLYFSFSVANLSKDVWGPDADEFRPERWENLKGEAASPYAVETFLNGPRMCLGKVFAMMELKAILIELLLSFRFLPAPEWAALGENIPPLANPSITITPKGGLRVVLERLDI</sequence>
<accession>A0AAV9G574</accession>
<reference evidence="6" key="2">
    <citation type="submission" date="2023-05" db="EMBL/GenBank/DDBJ databases">
        <authorList>
            <consortium name="Lawrence Berkeley National Laboratory"/>
            <person name="Steindorff A."/>
            <person name="Hensen N."/>
            <person name="Bonometti L."/>
            <person name="Westerberg I."/>
            <person name="Brannstrom I.O."/>
            <person name="Guillou S."/>
            <person name="Cros-Aarteil S."/>
            <person name="Calhoun S."/>
            <person name="Haridas S."/>
            <person name="Kuo A."/>
            <person name="Mondo S."/>
            <person name="Pangilinan J."/>
            <person name="Riley R."/>
            <person name="Labutti K."/>
            <person name="Andreopoulos B."/>
            <person name="Lipzen A."/>
            <person name="Chen C."/>
            <person name="Yanf M."/>
            <person name="Daum C."/>
            <person name="Ng V."/>
            <person name="Clum A."/>
            <person name="Ohm R."/>
            <person name="Martin F."/>
            <person name="Silar P."/>
            <person name="Natvig D."/>
            <person name="Lalanne C."/>
            <person name="Gautier V."/>
            <person name="Ament-Velasquez S.L."/>
            <person name="Kruys A."/>
            <person name="Hutchinson M.I."/>
            <person name="Powell A.J."/>
            <person name="Barry K."/>
            <person name="Miller A.N."/>
            <person name="Grigoriev I.V."/>
            <person name="Debuchy R."/>
            <person name="Gladieux P."/>
            <person name="Thoren M.H."/>
            <person name="Johannesson H."/>
        </authorList>
    </citation>
    <scope>NUCLEOTIDE SEQUENCE</scope>
    <source>
        <strain evidence="6">PSN243</strain>
    </source>
</reference>
<dbReference type="PRINTS" id="PR00463">
    <property type="entry name" value="EP450I"/>
</dbReference>
<evidence type="ECO:0000313" key="7">
    <source>
        <dbReference type="Proteomes" id="UP001321760"/>
    </source>
</evidence>
<protein>
    <submittedName>
        <fullName evidence="6">Cytochrome P450</fullName>
    </submittedName>
</protein>
<evidence type="ECO:0000256" key="4">
    <source>
        <dbReference type="ARBA" id="ARBA00023004"/>
    </source>
</evidence>
<dbReference type="PANTHER" id="PTHR24305:SF166">
    <property type="entry name" value="CYTOCHROME P450 12A4, MITOCHONDRIAL-RELATED"/>
    <property type="match status" value="1"/>
</dbReference>
<dbReference type="EMBL" id="MU866011">
    <property type="protein sequence ID" value="KAK4442588.1"/>
    <property type="molecule type" value="Genomic_DNA"/>
</dbReference>
<keyword evidence="3 5" id="KW-0479">Metal-binding</keyword>
<evidence type="ECO:0000256" key="3">
    <source>
        <dbReference type="ARBA" id="ARBA00022723"/>
    </source>
</evidence>
<dbReference type="InterPro" id="IPR002401">
    <property type="entry name" value="Cyt_P450_E_grp-I"/>
</dbReference>
<dbReference type="PRINTS" id="PR00385">
    <property type="entry name" value="P450"/>
</dbReference>
<comment type="cofactor">
    <cofactor evidence="5">
        <name>heme</name>
        <dbReference type="ChEBI" id="CHEBI:30413"/>
    </cofactor>
</comment>
<dbReference type="Proteomes" id="UP001321760">
    <property type="component" value="Unassembled WGS sequence"/>
</dbReference>
<keyword evidence="7" id="KW-1185">Reference proteome</keyword>